<sequence>MLAAENFATAREPTSKTVRRREIAAVMRCVSEELGNTPAVARGSYVDPRVVEAYAQGMTIRAALNRVKPRGKESARRVAAENATARLIRRIDRARR</sequence>
<comment type="caution">
    <text evidence="1">The sequence shown here is derived from an EMBL/GenBank/DDBJ whole genome shotgun (WGS) entry which is preliminary data.</text>
</comment>
<proteinExistence type="predicted"/>
<dbReference type="GO" id="GO:0003677">
    <property type="term" value="F:DNA binding"/>
    <property type="evidence" value="ECO:0007669"/>
    <property type="project" value="InterPro"/>
</dbReference>
<dbReference type="SUPFAM" id="SSF56349">
    <property type="entry name" value="DNA breaking-rejoining enzymes"/>
    <property type="match status" value="1"/>
</dbReference>
<evidence type="ECO:0000313" key="2">
    <source>
        <dbReference type="Proteomes" id="UP000465263"/>
    </source>
</evidence>
<accession>A0A7I9XJS5</accession>
<organism evidence="1 2">
    <name type="scientific">Mycolicibacter senuensis</name>
    <dbReference type="NCBI Taxonomy" id="386913"/>
    <lineage>
        <taxon>Bacteria</taxon>
        <taxon>Bacillati</taxon>
        <taxon>Actinomycetota</taxon>
        <taxon>Actinomycetes</taxon>
        <taxon>Mycobacteriales</taxon>
        <taxon>Mycobacteriaceae</taxon>
        <taxon>Mycolicibacter</taxon>
    </lineage>
</organism>
<dbReference type="EMBL" id="BLKV01000001">
    <property type="protein sequence ID" value="GFG69686.1"/>
    <property type="molecule type" value="Genomic_DNA"/>
</dbReference>
<dbReference type="InterPro" id="IPR011010">
    <property type="entry name" value="DNA_brk_join_enz"/>
</dbReference>
<gene>
    <name evidence="1" type="ORF">MSEN_14060</name>
</gene>
<reference evidence="1 2" key="1">
    <citation type="journal article" date="2019" name="Emerg. Microbes Infect.">
        <title>Comprehensive subspecies identification of 175 nontuberculous mycobacteria species based on 7547 genomic profiles.</title>
        <authorList>
            <person name="Matsumoto Y."/>
            <person name="Kinjo T."/>
            <person name="Motooka D."/>
            <person name="Nabeya D."/>
            <person name="Jung N."/>
            <person name="Uechi K."/>
            <person name="Horii T."/>
            <person name="Iida T."/>
            <person name="Fujita J."/>
            <person name="Nakamura S."/>
        </authorList>
    </citation>
    <scope>NUCLEOTIDE SEQUENCE [LARGE SCALE GENOMIC DNA]</scope>
    <source>
        <strain evidence="1 2">JCM 16017</strain>
    </source>
</reference>
<evidence type="ECO:0000313" key="1">
    <source>
        <dbReference type="EMBL" id="GFG69686.1"/>
    </source>
</evidence>
<protein>
    <submittedName>
        <fullName evidence="1">Uncharacterized protein</fullName>
    </submittedName>
</protein>
<dbReference type="AlphaFoldDB" id="A0A7I9XJS5"/>
<dbReference type="Proteomes" id="UP000465263">
    <property type="component" value="Unassembled WGS sequence"/>
</dbReference>
<keyword evidence="2" id="KW-1185">Reference proteome</keyword>
<dbReference type="Gene3D" id="1.10.132.120">
    <property type="match status" value="1"/>
</dbReference>
<name>A0A7I9XJS5_9MYCO</name>